<dbReference type="Pfam" id="PF06312">
    <property type="entry name" value="Neurexophilin"/>
    <property type="match status" value="1"/>
</dbReference>
<dbReference type="Pfam" id="PF24536">
    <property type="entry name" value="NXPE4_C"/>
    <property type="match status" value="1"/>
</dbReference>
<dbReference type="Proteomes" id="UP000694569">
    <property type="component" value="Unplaced"/>
</dbReference>
<dbReference type="InterPro" id="IPR057106">
    <property type="entry name" value="NXPE4_C"/>
</dbReference>
<dbReference type="PANTHER" id="PTHR16165:SF3">
    <property type="entry name" value="NXPE FAMILY MEMBER 1"/>
    <property type="match status" value="1"/>
</dbReference>
<evidence type="ECO:0000259" key="3">
    <source>
        <dbReference type="Pfam" id="PF24536"/>
    </source>
</evidence>
<evidence type="ECO:0000256" key="1">
    <source>
        <dbReference type="ARBA" id="ARBA00005431"/>
    </source>
</evidence>
<evidence type="ECO:0000313" key="4">
    <source>
        <dbReference type="Ensembl" id="ENSLLEP00000039161.1"/>
    </source>
</evidence>
<dbReference type="AlphaFoldDB" id="A0A8C5QL96"/>
<dbReference type="OrthoDB" id="2112051at2759"/>
<dbReference type="InterPro" id="IPR026845">
    <property type="entry name" value="NXPH/NXPE"/>
</dbReference>
<dbReference type="InterPro" id="IPR013783">
    <property type="entry name" value="Ig-like_fold"/>
</dbReference>
<feature type="transmembrane region" description="Helical" evidence="2">
    <location>
        <begin position="7"/>
        <end position="25"/>
    </location>
</feature>
<reference evidence="4" key="2">
    <citation type="submission" date="2025-09" db="UniProtKB">
        <authorList>
            <consortium name="Ensembl"/>
        </authorList>
    </citation>
    <scope>IDENTIFICATION</scope>
</reference>
<dbReference type="GeneTree" id="ENSGT00950000182866"/>
<organism evidence="4 5">
    <name type="scientific">Leptobrachium leishanense</name>
    <name type="common">Leishan spiny toad</name>
    <dbReference type="NCBI Taxonomy" id="445787"/>
    <lineage>
        <taxon>Eukaryota</taxon>
        <taxon>Metazoa</taxon>
        <taxon>Chordata</taxon>
        <taxon>Craniata</taxon>
        <taxon>Vertebrata</taxon>
        <taxon>Euteleostomi</taxon>
        <taxon>Amphibia</taxon>
        <taxon>Batrachia</taxon>
        <taxon>Anura</taxon>
        <taxon>Pelobatoidea</taxon>
        <taxon>Megophryidae</taxon>
        <taxon>Leptobrachium</taxon>
    </lineage>
</organism>
<dbReference type="PANTHER" id="PTHR16165">
    <property type="entry name" value="NXPE FAMILY MEMBER"/>
    <property type="match status" value="1"/>
</dbReference>
<dbReference type="Gene3D" id="2.60.40.10">
    <property type="entry name" value="Immunoglobulins"/>
    <property type="match status" value="1"/>
</dbReference>
<evidence type="ECO:0000313" key="5">
    <source>
        <dbReference type="Proteomes" id="UP000694569"/>
    </source>
</evidence>
<keyword evidence="2" id="KW-0812">Transmembrane</keyword>
<keyword evidence="2" id="KW-0472">Membrane</keyword>
<dbReference type="Ensembl" id="ENSLLET00000040730.1">
    <property type="protein sequence ID" value="ENSLLEP00000039161.1"/>
    <property type="gene ID" value="ENSLLEG00000024873.1"/>
</dbReference>
<dbReference type="InterPro" id="IPR014756">
    <property type="entry name" value="Ig_E-set"/>
</dbReference>
<keyword evidence="5" id="KW-1185">Reference proteome</keyword>
<accession>A0A8C5QL96</accession>
<reference evidence="4" key="1">
    <citation type="submission" date="2025-08" db="UniProtKB">
        <authorList>
            <consortium name="Ensembl"/>
        </authorList>
    </citation>
    <scope>IDENTIFICATION</scope>
</reference>
<sequence length="525" mass="60701">MVNNTKYFRIFWAVFTTTIFISMIVHRKPLQILTASPYASSMLTEDELLQIKIINTISQMMPFVNFTHINSSTSAATSIASVVNMKQRYCVGDELIIKVDLYDFWGNKKTNGGDFVRARIHTRALNAEASGRIVDFKNGTYHVHFTLFWEGRVDVSLVLYHPSEGAAALWRVRNQGYGLIQFIGTFINGSQNVKSECGFELPGENLCEYNDKTDVESFYCFKPEKFPCESLTLLQSFNRKFTFLSKLETDLFKRNNIAVNIPKTFGQMNVIKCSNSSPPMREFCKIGMESPYPSGFWHKNVWNPVFCSIKRFPNKEQIYSCLNNTKIYLMGDSTLRQWHLYLLQLLNDFTNLNPRRTGRETKLAAVDLERNISLQWKKHSHPFVASHHYTVKDDDFMSEEIDRLVGGPNTIIAITLGQHFRPFPIRLFIRRVISVYRALERLFLRSPETKVIIKAENTREISTNVERLSDFHGYINDLIVKDMFKDLHVAFVDALDMTIASNSQNVHPNDKVVRNQINMFLTYIC</sequence>
<dbReference type="SUPFAM" id="SSF81296">
    <property type="entry name" value="E set domains"/>
    <property type="match status" value="1"/>
</dbReference>
<keyword evidence="2" id="KW-1133">Transmembrane helix</keyword>
<protein>
    <recommendedName>
        <fullName evidence="3">NXPE C-terminal domain-containing protein</fullName>
    </recommendedName>
</protein>
<name>A0A8C5QL96_9ANUR</name>
<feature type="domain" description="NXPE C-terminal" evidence="3">
    <location>
        <begin position="302"/>
        <end position="525"/>
    </location>
</feature>
<comment type="similarity">
    <text evidence="1">Belongs to the NXPE family.</text>
</comment>
<proteinExistence type="inferred from homology"/>
<evidence type="ECO:0000256" key="2">
    <source>
        <dbReference type="SAM" id="Phobius"/>
    </source>
</evidence>